<name>A0A443QIC2_9ACAR</name>
<dbReference type="OrthoDB" id="295473at2759"/>
<dbReference type="Gene3D" id="3.30.450.40">
    <property type="match status" value="1"/>
</dbReference>
<dbReference type="SUPFAM" id="SSF55781">
    <property type="entry name" value="GAF domain-like"/>
    <property type="match status" value="1"/>
</dbReference>
<gene>
    <name evidence="1" type="ORF">B4U79_11858</name>
</gene>
<comment type="caution">
    <text evidence="1">The sequence shown here is derived from an EMBL/GenBank/DDBJ whole genome shotgun (WGS) entry which is preliminary data.</text>
</comment>
<accession>A0A443QIC2</accession>
<dbReference type="Proteomes" id="UP000285301">
    <property type="component" value="Unassembled WGS sequence"/>
</dbReference>
<dbReference type="AlphaFoldDB" id="A0A443QIC2"/>
<organism evidence="1 2">
    <name type="scientific">Dinothrombium tinctorium</name>
    <dbReference type="NCBI Taxonomy" id="1965070"/>
    <lineage>
        <taxon>Eukaryota</taxon>
        <taxon>Metazoa</taxon>
        <taxon>Ecdysozoa</taxon>
        <taxon>Arthropoda</taxon>
        <taxon>Chelicerata</taxon>
        <taxon>Arachnida</taxon>
        <taxon>Acari</taxon>
        <taxon>Acariformes</taxon>
        <taxon>Trombidiformes</taxon>
        <taxon>Prostigmata</taxon>
        <taxon>Anystina</taxon>
        <taxon>Parasitengona</taxon>
        <taxon>Trombidioidea</taxon>
        <taxon>Trombidiidae</taxon>
        <taxon>Dinothrombium</taxon>
    </lineage>
</organism>
<dbReference type="InterPro" id="IPR029016">
    <property type="entry name" value="GAF-like_dom_sf"/>
</dbReference>
<evidence type="ECO:0000313" key="1">
    <source>
        <dbReference type="EMBL" id="RWS02759.1"/>
    </source>
</evidence>
<dbReference type="STRING" id="1965070.A0A443QIC2"/>
<evidence type="ECO:0000313" key="2">
    <source>
        <dbReference type="Proteomes" id="UP000285301"/>
    </source>
</evidence>
<keyword evidence="2" id="KW-1185">Reference proteome</keyword>
<feature type="non-terminal residue" evidence="1">
    <location>
        <position position="220"/>
    </location>
</feature>
<sequence>MGEQTASGEIDLENDEKQTLIEEYLNSNPEFAKRWFLRNVSSDLLQRWLKEACVDSGKSSSVVHEENDVTKETEDEEYLAASYVEITKRGRNSVTSELFQDIIGGTFRKTGNGEEKRKSRSEVNSYLKELNEQDLLMELIRDIANELDIDLLCHKILVNGSRGNRFLVAKLFDVTPDSLLEDTLSAAEQYSKIPPIPFGVGIAGYVALSKDTVNIKNAYE</sequence>
<protein>
    <submittedName>
        <fullName evidence="1">cGMP-specific 3</fullName>
    </submittedName>
</protein>
<reference evidence="1 2" key="1">
    <citation type="journal article" date="2018" name="Gigascience">
        <title>Genomes of trombidid mites reveal novel predicted allergens and laterally-transferred genes associated with secondary metabolism.</title>
        <authorList>
            <person name="Dong X."/>
            <person name="Chaisiri K."/>
            <person name="Xia D."/>
            <person name="Armstrong S.D."/>
            <person name="Fang Y."/>
            <person name="Donnelly M.J."/>
            <person name="Kadowaki T."/>
            <person name="McGarry J.W."/>
            <person name="Darby A.C."/>
            <person name="Makepeace B.L."/>
        </authorList>
    </citation>
    <scope>NUCLEOTIDE SEQUENCE [LARGE SCALE GENOMIC DNA]</scope>
    <source>
        <strain evidence="1">UoL-WK</strain>
    </source>
</reference>
<dbReference type="EMBL" id="NCKU01007271">
    <property type="protein sequence ID" value="RWS02759.1"/>
    <property type="molecule type" value="Genomic_DNA"/>
</dbReference>
<proteinExistence type="predicted"/>